<keyword evidence="2 4" id="KW-0560">Oxidoreductase</keyword>
<dbReference type="NCBIfam" id="NF006263">
    <property type="entry name" value="PRK08410.1"/>
    <property type="match status" value="1"/>
</dbReference>
<gene>
    <name evidence="7" type="ORF">IAB80_08580</name>
</gene>
<dbReference type="PROSITE" id="PS00670">
    <property type="entry name" value="D_2_HYDROXYACID_DH_2"/>
    <property type="match status" value="1"/>
</dbReference>
<dbReference type="Gene3D" id="3.40.50.720">
    <property type="entry name" value="NAD(P)-binding Rossmann-like Domain"/>
    <property type="match status" value="2"/>
</dbReference>
<feature type="domain" description="D-isomer specific 2-hydroxyacid dehydrogenase catalytic" evidence="5">
    <location>
        <begin position="22"/>
        <end position="309"/>
    </location>
</feature>
<dbReference type="PANTHER" id="PTHR43761:SF1">
    <property type="entry name" value="D-ISOMER SPECIFIC 2-HYDROXYACID DEHYDROGENASE CATALYTIC DOMAIN-CONTAINING PROTEIN-RELATED"/>
    <property type="match status" value="1"/>
</dbReference>
<comment type="caution">
    <text evidence="7">The sequence shown here is derived from an EMBL/GenBank/DDBJ whole genome shotgun (WGS) entry which is preliminary data.</text>
</comment>
<dbReference type="Pfam" id="PF02826">
    <property type="entry name" value="2-Hacid_dh_C"/>
    <property type="match status" value="1"/>
</dbReference>
<dbReference type="CDD" id="cd12162">
    <property type="entry name" value="2-Hacid_dh_4"/>
    <property type="match status" value="1"/>
</dbReference>
<dbReference type="InterPro" id="IPR029753">
    <property type="entry name" value="D-isomer_DH_CS"/>
</dbReference>
<dbReference type="InterPro" id="IPR006140">
    <property type="entry name" value="D-isomer_DH_NAD-bd"/>
</dbReference>
<evidence type="ECO:0000256" key="2">
    <source>
        <dbReference type="ARBA" id="ARBA00023002"/>
    </source>
</evidence>
<dbReference type="PROSITE" id="PS00671">
    <property type="entry name" value="D_2_HYDROXYACID_DH_3"/>
    <property type="match status" value="1"/>
</dbReference>
<dbReference type="Pfam" id="PF00389">
    <property type="entry name" value="2-Hacid_dh"/>
    <property type="match status" value="1"/>
</dbReference>
<dbReference type="InterPro" id="IPR050418">
    <property type="entry name" value="D-iso_2-hydroxyacid_DH_PdxB"/>
</dbReference>
<reference evidence="7" key="1">
    <citation type="submission" date="2020-10" db="EMBL/GenBank/DDBJ databases">
        <authorList>
            <person name="Gilroy R."/>
        </authorList>
    </citation>
    <scope>NUCLEOTIDE SEQUENCE</scope>
    <source>
        <strain evidence="7">2478</strain>
    </source>
</reference>
<name>A0A9D9NM87_9BACT</name>
<dbReference type="SUPFAM" id="SSF52283">
    <property type="entry name" value="Formate/glycerate dehydrogenase catalytic domain-like"/>
    <property type="match status" value="1"/>
</dbReference>
<feature type="domain" description="D-isomer specific 2-hydroxyacid dehydrogenase NAD-binding" evidence="6">
    <location>
        <begin position="106"/>
        <end position="287"/>
    </location>
</feature>
<comment type="similarity">
    <text evidence="1 4">Belongs to the D-isomer specific 2-hydroxyacid dehydrogenase family.</text>
</comment>
<dbReference type="EMBL" id="JADILZ010000079">
    <property type="protein sequence ID" value="MBO8478924.1"/>
    <property type="molecule type" value="Genomic_DNA"/>
</dbReference>
<evidence type="ECO:0000256" key="4">
    <source>
        <dbReference type="RuleBase" id="RU003719"/>
    </source>
</evidence>
<evidence type="ECO:0000313" key="8">
    <source>
        <dbReference type="Proteomes" id="UP000823771"/>
    </source>
</evidence>
<dbReference type="GO" id="GO:0016616">
    <property type="term" value="F:oxidoreductase activity, acting on the CH-OH group of donors, NAD or NADP as acceptor"/>
    <property type="evidence" value="ECO:0007669"/>
    <property type="project" value="InterPro"/>
</dbReference>
<dbReference type="InterPro" id="IPR006139">
    <property type="entry name" value="D-isomer_2_OHA_DH_cat_dom"/>
</dbReference>
<dbReference type="Proteomes" id="UP000823771">
    <property type="component" value="Unassembled WGS sequence"/>
</dbReference>
<dbReference type="InterPro" id="IPR036291">
    <property type="entry name" value="NAD(P)-bd_dom_sf"/>
</dbReference>
<evidence type="ECO:0000259" key="6">
    <source>
        <dbReference type="Pfam" id="PF02826"/>
    </source>
</evidence>
<evidence type="ECO:0000313" key="7">
    <source>
        <dbReference type="EMBL" id="MBO8478924.1"/>
    </source>
</evidence>
<dbReference type="GO" id="GO:0051287">
    <property type="term" value="F:NAD binding"/>
    <property type="evidence" value="ECO:0007669"/>
    <property type="project" value="InterPro"/>
</dbReference>
<reference evidence="7" key="2">
    <citation type="journal article" date="2021" name="PeerJ">
        <title>Extensive microbial diversity within the chicken gut microbiome revealed by metagenomics and culture.</title>
        <authorList>
            <person name="Gilroy R."/>
            <person name="Ravi A."/>
            <person name="Getino M."/>
            <person name="Pursley I."/>
            <person name="Horton D.L."/>
            <person name="Alikhan N.F."/>
            <person name="Baker D."/>
            <person name="Gharbi K."/>
            <person name="Hall N."/>
            <person name="Watson M."/>
            <person name="Adriaenssens E.M."/>
            <person name="Foster-Nyarko E."/>
            <person name="Jarju S."/>
            <person name="Secka A."/>
            <person name="Antonio M."/>
            <person name="Oren A."/>
            <person name="Chaudhuri R.R."/>
            <person name="La Ragione R."/>
            <person name="Hildebrand F."/>
            <person name="Pallen M.J."/>
        </authorList>
    </citation>
    <scope>NUCLEOTIDE SEQUENCE</scope>
    <source>
        <strain evidence="7">2478</strain>
    </source>
</reference>
<dbReference type="PANTHER" id="PTHR43761">
    <property type="entry name" value="D-ISOMER SPECIFIC 2-HYDROXYACID DEHYDROGENASE FAMILY PROTEIN (AFU_ORTHOLOGUE AFUA_1G13630)"/>
    <property type="match status" value="1"/>
</dbReference>
<keyword evidence="3" id="KW-0520">NAD</keyword>
<evidence type="ECO:0000259" key="5">
    <source>
        <dbReference type="Pfam" id="PF00389"/>
    </source>
</evidence>
<organism evidence="7 8">
    <name type="scientific">Candidatus Cryptobacteroides excrementipullorum</name>
    <dbReference type="NCBI Taxonomy" id="2840761"/>
    <lineage>
        <taxon>Bacteria</taxon>
        <taxon>Pseudomonadati</taxon>
        <taxon>Bacteroidota</taxon>
        <taxon>Bacteroidia</taxon>
        <taxon>Bacteroidales</taxon>
        <taxon>Candidatus Cryptobacteroides</taxon>
    </lineage>
</organism>
<sequence>MKIVFLDAATMGSDISFAPIAGLGQLVCYETSSPEEALHRVKDCEVLIVNKVKVTPELIDAAPSLRLICEAATGVNNIDLDYAASKGIPVRNVAGYSTDSVVQTTFMHILALVGRSAYFDSAVKSGAYSCSGIFTDVTVPFSELSGKTMGIIGMGTIGHRVAGVAEAFGMHVSYFSTSGTSHCKDYPSLPLEALLSGSDVVSIHAPYNDRTAGLIGAAQLSMMKPDSVIVNMGRGGIVDESALAAAVDAGKIAGAALDVFSAEPLPEDSPLLKMSHPERLILSPHIAWASVEARGRLVRMIADNIAEVCGSIRLR</sequence>
<proteinExistence type="inferred from homology"/>
<evidence type="ECO:0000256" key="3">
    <source>
        <dbReference type="ARBA" id="ARBA00023027"/>
    </source>
</evidence>
<dbReference type="SUPFAM" id="SSF51735">
    <property type="entry name" value="NAD(P)-binding Rossmann-fold domains"/>
    <property type="match status" value="1"/>
</dbReference>
<accession>A0A9D9NM87</accession>
<dbReference type="AlphaFoldDB" id="A0A9D9NM87"/>
<protein>
    <submittedName>
        <fullName evidence="7">D-2-hydroxyacid dehydrogenase</fullName>
    </submittedName>
</protein>
<evidence type="ECO:0000256" key="1">
    <source>
        <dbReference type="ARBA" id="ARBA00005854"/>
    </source>
</evidence>